<name>A0A4U0N8Z5_9ACTN</name>
<dbReference type="RefSeq" id="WP_136742116.1">
    <property type="nucleotide sequence ID" value="NZ_SUMB01000008.1"/>
</dbReference>
<evidence type="ECO:0000256" key="2">
    <source>
        <dbReference type="SAM" id="SignalP"/>
    </source>
</evidence>
<dbReference type="Gene3D" id="3.40.710.10">
    <property type="entry name" value="DD-peptidase/beta-lactamase superfamily"/>
    <property type="match status" value="1"/>
</dbReference>
<dbReference type="InterPro" id="IPR001466">
    <property type="entry name" value="Beta-lactam-related"/>
</dbReference>
<dbReference type="Pfam" id="PF00144">
    <property type="entry name" value="Beta-lactamase"/>
    <property type="match status" value="1"/>
</dbReference>
<dbReference type="InterPro" id="IPR050491">
    <property type="entry name" value="AmpC-like"/>
</dbReference>
<feature type="domain" description="Beta-lactamase-related" evidence="3">
    <location>
        <begin position="80"/>
        <end position="368"/>
    </location>
</feature>
<accession>A0A4U0N8Z5</accession>
<protein>
    <submittedName>
        <fullName evidence="4">Beta-lactamase family protein</fullName>
    </submittedName>
</protein>
<evidence type="ECO:0000313" key="4">
    <source>
        <dbReference type="EMBL" id="TJZ50295.1"/>
    </source>
</evidence>
<gene>
    <name evidence="4" type="ORF">FCH28_23700</name>
</gene>
<dbReference type="EMBL" id="SUMB01000008">
    <property type="protein sequence ID" value="TJZ50295.1"/>
    <property type="molecule type" value="Genomic_DNA"/>
</dbReference>
<evidence type="ECO:0000256" key="1">
    <source>
        <dbReference type="SAM" id="MobiDB-lite"/>
    </source>
</evidence>
<evidence type="ECO:0000313" key="5">
    <source>
        <dbReference type="Proteomes" id="UP000308697"/>
    </source>
</evidence>
<dbReference type="PANTHER" id="PTHR46825">
    <property type="entry name" value="D-ALANYL-D-ALANINE-CARBOXYPEPTIDASE/ENDOPEPTIDASE AMPH"/>
    <property type="match status" value="1"/>
</dbReference>
<keyword evidence="2" id="KW-0732">Signal</keyword>
<feature type="signal peptide" evidence="2">
    <location>
        <begin position="1"/>
        <end position="44"/>
    </location>
</feature>
<sequence length="434" mass="46446">MPLAHLRQPAHPAHPKSPAKHRRARLAGAATAALLTLTVPVAAAAPVWAAPAPGPSAAAAAERAGLDRPALAGTLKAFHDAGMYGAYSAVRDGAEEWQGAAGVADTATDRPMAPQMRHRIGSITKSFTAVAVLQQAGAGRIELDAPIGRYLPDLVPGERGRAITVRMLLNHTSGIAEYTPAIFSSPDSMEANRYRHFDPEELARLGLKAKPSGKPGQAHHYANTNYVIAGLLLRKITGEAPEKYITEHVIGKAGLRHTYFPRSEHLTGPHAKAYDAMYGLYDPPRDFSVYNMSWVSTAGSLVSTMADLNQFYRALLGGELLAPAELREMKTTVPTEDGTVRYGLGLFRMETPCGEFWGHNGRVSGAETWSLSTEDGRRQLSLGFNLTHYQKLDGNGLPMPSRIDAAMVAHRTQALCGSQKPGGSAGQHSPKVNG</sequence>
<dbReference type="SUPFAM" id="SSF56601">
    <property type="entry name" value="beta-lactamase/transpeptidase-like"/>
    <property type="match status" value="1"/>
</dbReference>
<dbReference type="Proteomes" id="UP000308697">
    <property type="component" value="Unassembled WGS sequence"/>
</dbReference>
<reference evidence="4 5" key="1">
    <citation type="submission" date="2019-04" db="EMBL/GenBank/DDBJ databases">
        <title>Streptomyces piniterrae sp. nov., a heliquinomycin-producing actinomycete isolated from rhizosphere soil of Pinus yunnanensis.</title>
        <authorList>
            <person name="Zhuang X."/>
            <person name="Zhao J."/>
        </authorList>
    </citation>
    <scope>NUCLEOTIDE SEQUENCE [LARGE SCALE GENOMIC DNA]</scope>
    <source>
        <strain evidence="5">jys28</strain>
    </source>
</reference>
<comment type="caution">
    <text evidence="4">The sequence shown here is derived from an EMBL/GenBank/DDBJ whole genome shotgun (WGS) entry which is preliminary data.</text>
</comment>
<feature type="region of interest" description="Disordered" evidence="1">
    <location>
        <begin position="1"/>
        <end position="20"/>
    </location>
</feature>
<dbReference type="PANTHER" id="PTHR46825:SF7">
    <property type="entry name" value="D-ALANYL-D-ALANINE CARBOXYPEPTIDASE"/>
    <property type="match status" value="1"/>
</dbReference>
<dbReference type="OrthoDB" id="5177574at2"/>
<feature type="chain" id="PRO_5020766737" evidence="2">
    <location>
        <begin position="45"/>
        <end position="434"/>
    </location>
</feature>
<proteinExistence type="predicted"/>
<dbReference type="AlphaFoldDB" id="A0A4U0N8Z5"/>
<dbReference type="InterPro" id="IPR012338">
    <property type="entry name" value="Beta-lactam/transpept-like"/>
</dbReference>
<evidence type="ECO:0000259" key="3">
    <source>
        <dbReference type="Pfam" id="PF00144"/>
    </source>
</evidence>
<organism evidence="4 5">
    <name type="scientific">Streptomyces piniterrae</name>
    <dbReference type="NCBI Taxonomy" id="2571125"/>
    <lineage>
        <taxon>Bacteria</taxon>
        <taxon>Bacillati</taxon>
        <taxon>Actinomycetota</taxon>
        <taxon>Actinomycetes</taxon>
        <taxon>Kitasatosporales</taxon>
        <taxon>Streptomycetaceae</taxon>
        <taxon>Streptomyces</taxon>
    </lineage>
</organism>
<keyword evidence="5" id="KW-1185">Reference proteome</keyword>